<evidence type="ECO:0008006" key="5">
    <source>
        <dbReference type="Google" id="ProtNLM"/>
    </source>
</evidence>
<dbReference type="AlphaFoldDB" id="A0AAV5AUQ4"/>
<proteinExistence type="predicted"/>
<sequence>MKKEAEQIRRNNNANTKELPYEFYTQEQFFEVWQTYIQNLIEKGEKIQAANLTLGHPKVYNNTILIEVASEISKEEIVANQEEILSFVREKLRNYSINLEIEVKASEFKQRYILKPEDKYEKMLAENPLLAELKKVFDLDF</sequence>
<evidence type="ECO:0000313" key="4">
    <source>
        <dbReference type="Proteomes" id="UP001208692"/>
    </source>
</evidence>
<keyword evidence="4" id="KW-1185">Reference proteome</keyword>
<gene>
    <name evidence="1" type="ORF">RCZ15_00510</name>
    <name evidence="2" type="ORF">RCZ16_06540</name>
</gene>
<organism evidence="1 3">
    <name type="scientific">Capnocytophaga catalasegens</name>
    <dbReference type="NCBI Taxonomy" id="1004260"/>
    <lineage>
        <taxon>Bacteria</taxon>
        <taxon>Pseudomonadati</taxon>
        <taxon>Bacteroidota</taxon>
        <taxon>Flavobacteriia</taxon>
        <taxon>Flavobacteriales</taxon>
        <taxon>Flavobacteriaceae</taxon>
        <taxon>Capnocytophaga</taxon>
    </lineage>
</organism>
<name>A0AAV5AUQ4_9FLAO</name>
<comment type="caution">
    <text evidence="1">The sequence shown here is derived from an EMBL/GenBank/DDBJ whole genome shotgun (WGS) entry which is preliminary data.</text>
</comment>
<dbReference type="EMBL" id="BQKB01000011">
    <property type="protein sequence ID" value="GJM52336.1"/>
    <property type="molecule type" value="Genomic_DNA"/>
</dbReference>
<evidence type="ECO:0000313" key="2">
    <source>
        <dbReference type="EMBL" id="GJM52336.1"/>
    </source>
</evidence>
<dbReference type="Proteomes" id="UP001208692">
    <property type="component" value="Unassembled WGS sequence"/>
</dbReference>
<reference evidence="1 4" key="1">
    <citation type="submission" date="2021-11" db="EMBL/GenBank/DDBJ databases">
        <title>Draft genome sequence of Capnocytophaga sp. strain KC07075 isolated from cat oral cavity.</title>
        <authorList>
            <person name="Suzuki M."/>
            <person name="Imaoka K."/>
            <person name="Kimura M."/>
            <person name="Morikawa S."/>
            <person name="Maeda K."/>
        </authorList>
    </citation>
    <scope>NUCLEOTIDE SEQUENCE</scope>
    <source>
        <strain evidence="1">KC07075</strain>
        <strain evidence="2 4">KC07079</strain>
    </source>
</reference>
<evidence type="ECO:0000313" key="1">
    <source>
        <dbReference type="EMBL" id="GJM49075.1"/>
    </source>
</evidence>
<dbReference type="RefSeq" id="WP_264845003.1">
    <property type="nucleotide sequence ID" value="NZ_BPMA01000002.1"/>
</dbReference>
<dbReference type="EMBL" id="BQKA01000001">
    <property type="protein sequence ID" value="GJM49075.1"/>
    <property type="molecule type" value="Genomic_DNA"/>
</dbReference>
<evidence type="ECO:0000313" key="3">
    <source>
        <dbReference type="Proteomes" id="UP001207736"/>
    </source>
</evidence>
<accession>A0AAV5AUQ4</accession>
<protein>
    <recommendedName>
        <fullName evidence="5">DNA polymerase III subunit gamma/tau</fullName>
    </recommendedName>
</protein>
<dbReference type="Proteomes" id="UP001207736">
    <property type="component" value="Unassembled WGS sequence"/>
</dbReference>